<comment type="similarity">
    <text evidence="1">Belongs to the alkB family.</text>
</comment>
<evidence type="ECO:0000256" key="3">
    <source>
        <dbReference type="ARBA" id="ARBA00022723"/>
    </source>
</evidence>
<evidence type="ECO:0000256" key="4">
    <source>
        <dbReference type="ARBA" id="ARBA00022964"/>
    </source>
</evidence>
<accession>A0A8H7WB87</accession>
<keyword evidence="4" id="KW-0223">Dioxygenase</keyword>
<evidence type="ECO:0000256" key="2">
    <source>
        <dbReference type="ARBA" id="ARBA00012931"/>
    </source>
</evidence>
<evidence type="ECO:0000313" key="11">
    <source>
        <dbReference type="EMBL" id="KAG4420074.1"/>
    </source>
</evidence>
<dbReference type="InterPro" id="IPR027450">
    <property type="entry name" value="AlkB-like"/>
</dbReference>
<evidence type="ECO:0000256" key="6">
    <source>
        <dbReference type="ARBA" id="ARBA00023004"/>
    </source>
</evidence>
<dbReference type="InterPro" id="IPR037151">
    <property type="entry name" value="AlkB-like_sf"/>
</dbReference>
<dbReference type="InterPro" id="IPR005123">
    <property type="entry name" value="Oxoglu/Fe-dep_dioxygenase_dom"/>
</dbReference>
<evidence type="ECO:0000256" key="5">
    <source>
        <dbReference type="ARBA" id="ARBA00023002"/>
    </source>
</evidence>
<keyword evidence="3 9" id="KW-0479">Metal-binding</keyword>
<keyword evidence="12" id="KW-1185">Reference proteome</keyword>
<comment type="catalytic activity">
    <reaction evidence="8">
        <text>an N(6)-methyladenosine in mRNA + 2-oxoglutarate + O2 = an adenosine in mRNA + formaldehyde + succinate + CO2</text>
        <dbReference type="Rhea" id="RHEA:49520"/>
        <dbReference type="Rhea" id="RHEA-COMP:12414"/>
        <dbReference type="Rhea" id="RHEA-COMP:12417"/>
        <dbReference type="ChEBI" id="CHEBI:15379"/>
        <dbReference type="ChEBI" id="CHEBI:16526"/>
        <dbReference type="ChEBI" id="CHEBI:16810"/>
        <dbReference type="ChEBI" id="CHEBI:16842"/>
        <dbReference type="ChEBI" id="CHEBI:30031"/>
        <dbReference type="ChEBI" id="CHEBI:74411"/>
        <dbReference type="ChEBI" id="CHEBI:74449"/>
        <dbReference type="EC" id="1.14.11.53"/>
    </reaction>
    <physiologicalReaction direction="left-to-right" evidence="8">
        <dbReference type="Rhea" id="RHEA:49521"/>
    </physiologicalReaction>
</comment>
<dbReference type="Proteomes" id="UP000664132">
    <property type="component" value="Unassembled WGS sequence"/>
</dbReference>
<feature type="domain" description="Fe2OG dioxygenase" evidence="10">
    <location>
        <begin position="240"/>
        <end position="357"/>
    </location>
</feature>
<dbReference type="InterPro" id="IPR004574">
    <property type="entry name" value="Alkb"/>
</dbReference>
<sequence length="361" mass="40096">MAYNTEAPQVQPGELATHEPVPQAMKDVFKSWKGQSTQSKQLHTGVVTDLAAVGIMRADISVDTLWAASQAFQTDQSPEREQARSQLKSSEIDTIKSYSLPSVPGLIVIPALLPPEVQQTTLSKLFHRDLSNPEHKTNLHLHYDVKYPGTPSSEDVVGNSEFSSRRSSFFGDSPDRVAFVPKNPKEHKPITIKAALKKKLRWMTLGGQYDWTAKAYPKEAPPPFPSDIASFIHKLFPSMKPQAAIINVYSPGDTLSMHRDVSEKVDKGLVSISIGCDAIFIIGLAGKDGPPVYEVLRLRSGDAVYMTGQSRLAWHGVASIIPGTCPDYLEHWPGEEYPAWSGWMKDKRINLNIRQMFDDDQ</sequence>
<dbReference type="PANTHER" id="PTHR16557">
    <property type="entry name" value="ALKYLATED DNA REPAIR PROTEIN ALKB-RELATED"/>
    <property type="match status" value="1"/>
</dbReference>
<dbReference type="SUPFAM" id="SSF51197">
    <property type="entry name" value="Clavaminate synthase-like"/>
    <property type="match status" value="1"/>
</dbReference>
<evidence type="ECO:0000256" key="8">
    <source>
        <dbReference type="ARBA" id="ARBA00047565"/>
    </source>
</evidence>
<keyword evidence="7" id="KW-0843">Virulence</keyword>
<dbReference type="OrthoDB" id="6614653at2759"/>
<name>A0A8H7WB87_9HELO</name>
<keyword evidence="6 9" id="KW-0408">Iron</keyword>
<reference evidence="11" key="1">
    <citation type="submission" date="2021-02" db="EMBL/GenBank/DDBJ databases">
        <title>Genome sequence Cadophora malorum strain M34.</title>
        <authorList>
            <person name="Stefanovic E."/>
            <person name="Vu D."/>
            <person name="Scully C."/>
            <person name="Dijksterhuis J."/>
            <person name="Roader J."/>
            <person name="Houbraken J."/>
        </authorList>
    </citation>
    <scope>NUCLEOTIDE SEQUENCE</scope>
    <source>
        <strain evidence="11">M34</strain>
    </source>
</reference>
<organism evidence="11 12">
    <name type="scientific">Cadophora malorum</name>
    <dbReference type="NCBI Taxonomy" id="108018"/>
    <lineage>
        <taxon>Eukaryota</taxon>
        <taxon>Fungi</taxon>
        <taxon>Dikarya</taxon>
        <taxon>Ascomycota</taxon>
        <taxon>Pezizomycotina</taxon>
        <taxon>Leotiomycetes</taxon>
        <taxon>Helotiales</taxon>
        <taxon>Ploettnerulaceae</taxon>
        <taxon>Cadophora</taxon>
    </lineage>
</organism>
<dbReference type="GO" id="GO:0005634">
    <property type="term" value="C:nucleus"/>
    <property type="evidence" value="ECO:0007669"/>
    <property type="project" value="TreeGrafter"/>
</dbReference>
<dbReference type="Pfam" id="PF13532">
    <property type="entry name" value="2OG-FeII_Oxy_2"/>
    <property type="match status" value="1"/>
</dbReference>
<comment type="cofactor">
    <cofactor evidence="9">
        <name>Fe(2+)</name>
        <dbReference type="ChEBI" id="CHEBI:29033"/>
    </cofactor>
    <text evidence="9">Binds 1 Fe(2+) ion per subunit.</text>
</comment>
<evidence type="ECO:0000313" key="12">
    <source>
        <dbReference type="Proteomes" id="UP000664132"/>
    </source>
</evidence>
<dbReference type="EMBL" id="JAFJYH010000092">
    <property type="protein sequence ID" value="KAG4420074.1"/>
    <property type="molecule type" value="Genomic_DNA"/>
</dbReference>
<evidence type="ECO:0000256" key="9">
    <source>
        <dbReference type="PIRSR" id="PIRSR604574-2"/>
    </source>
</evidence>
<keyword evidence="5" id="KW-0560">Oxidoreductase</keyword>
<comment type="caution">
    <text evidence="11">The sequence shown here is derived from an EMBL/GenBank/DDBJ whole genome shotgun (WGS) entry which is preliminary data.</text>
</comment>
<protein>
    <recommendedName>
        <fullName evidence="2">mRNA N(6)-methyladenine demethylase</fullName>
        <ecNumber evidence="2">1.14.11.53</ecNumber>
    </recommendedName>
</protein>
<gene>
    <name evidence="11" type="ORF">IFR04_006833</name>
</gene>
<evidence type="ECO:0000256" key="7">
    <source>
        <dbReference type="ARBA" id="ARBA00023026"/>
    </source>
</evidence>
<feature type="binding site" evidence="9">
    <location>
        <position position="260"/>
    </location>
    <ligand>
        <name>Fe cation</name>
        <dbReference type="ChEBI" id="CHEBI:24875"/>
        <note>catalytic</note>
    </ligand>
</feature>
<dbReference type="EC" id="1.14.11.53" evidence="2"/>
<dbReference type="PROSITE" id="PS51471">
    <property type="entry name" value="FE2OG_OXY"/>
    <property type="match status" value="1"/>
</dbReference>
<proteinExistence type="inferred from homology"/>
<dbReference type="GO" id="GO:0005737">
    <property type="term" value="C:cytoplasm"/>
    <property type="evidence" value="ECO:0007669"/>
    <property type="project" value="TreeGrafter"/>
</dbReference>
<dbReference type="PANTHER" id="PTHR16557:SF2">
    <property type="entry name" value="NUCLEIC ACID DIOXYGENASE ALKBH1"/>
    <property type="match status" value="1"/>
</dbReference>
<dbReference type="FunFam" id="2.60.120.590:FF:000014">
    <property type="entry name" value="Oxidoreductase, 2OG-Fe(II) oxygenase family family"/>
    <property type="match status" value="1"/>
</dbReference>
<dbReference type="AlphaFoldDB" id="A0A8H7WB87"/>
<evidence type="ECO:0000259" key="10">
    <source>
        <dbReference type="PROSITE" id="PS51471"/>
    </source>
</evidence>
<evidence type="ECO:0000256" key="1">
    <source>
        <dbReference type="ARBA" id="ARBA00007879"/>
    </source>
</evidence>
<feature type="binding site" evidence="9">
    <location>
        <position position="258"/>
    </location>
    <ligand>
        <name>Fe cation</name>
        <dbReference type="ChEBI" id="CHEBI:24875"/>
        <note>catalytic</note>
    </ligand>
</feature>
<dbReference type="GO" id="GO:0046872">
    <property type="term" value="F:metal ion binding"/>
    <property type="evidence" value="ECO:0007669"/>
    <property type="project" value="UniProtKB-KW"/>
</dbReference>
<feature type="binding site" evidence="9">
    <location>
        <position position="315"/>
    </location>
    <ligand>
        <name>Fe cation</name>
        <dbReference type="ChEBI" id="CHEBI:24875"/>
        <note>catalytic</note>
    </ligand>
</feature>
<dbReference type="GO" id="GO:1990931">
    <property type="term" value="F:mRNA N6-methyladenosine dioxygenase activity"/>
    <property type="evidence" value="ECO:0007669"/>
    <property type="project" value="UniProtKB-EC"/>
</dbReference>
<dbReference type="Gene3D" id="2.60.120.590">
    <property type="entry name" value="Alpha-ketoglutarate-dependent dioxygenase AlkB-like"/>
    <property type="match status" value="1"/>
</dbReference>